<dbReference type="SUPFAM" id="SSF53335">
    <property type="entry name" value="S-adenosyl-L-methionine-dependent methyltransferases"/>
    <property type="match status" value="1"/>
</dbReference>
<keyword evidence="2 4" id="KW-0808">Transferase</keyword>
<dbReference type="EMBL" id="CAKLDI010000001">
    <property type="protein sequence ID" value="CAH0533123.1"/>
    <property type="molecule type" value="Genomic_DNA"/>
</dbReference>
<dbReference type="GO" id="GO:0008119">
    <property type="term" value="F:thiopurine S-methyltransferase activity"/>
    <property type="evidence" value="ECO:0007669"/>
    <property type="project" value="UniProtKB-EC"/>
</dbReference>
<keyword evidence="1 4" id="KW-0489">Methyltransferase</keyword>
<evidence type="ECO:0000256" key="3">
    <source>
        <dbReference type="ARBA" id="ARBA00022691"/>
    </source>
</evidence>
<sequence>MLWLAQHHQRIIGIEISEIAVNAFFAENLLIPTVHRHQNGTKQYTFDEITILCGDLFEQQIDRIDAIYDRAALIALPPALRVQYAKRLISMLSEHGKMMLMTVSFPADELQSPPYRVTEAELAELFAGFQIRHLGREEATLEHPRRQQGVSYFHEDVWLIERAAN</sequence>
<keyword evidence="3" id="KW-0949">S-adenosyl-L-methionine</keyword>
<dbReference type="PANTHER" id="PTHR10259:SF11">
    <property type="entry name" value="THIOPURINE S-METHYLTRANSFERASE"/>
    <property type="match status" value="1"/>
</dbReference>
<dbReference type="PROSITE" id="PS51585">
    <property type="entry name" value="SAM_MT_TPMT"/>
    <property type="match status" value="1"/>
</dbReference>
<dbReference type="Gene3D" id="3.40.50.150">
    <property type="entry name" value="Vaccinia Virus protein VP39"/>
    <property type="match status" value="1"/>
</dbReference>
<gene>
    <name evidence="4" type="primary">tpm</name>
    <name evidence="4" type="ORF">VST7929_00976</name>
</gene>
<reference evidence="4" key="1">
    <citation type="submission" date="2021-11" db="EMBL/GenBank/DDBJ databases">
        <authorList>
            <person name="Rodrigo-Torres L."/>
            <person name="Arahal R. D."/>
            <person name="Lucena T."/>
        </authorList>
    </citation>
    <scope>NUCLEOTIDE SEQUENCE</scope>
    <source>
        <strain evidence="4">CECT 7929</strain>
    </source>
</reference>
<evidence type="ECO:0000313" key="4">
    <source>
        <dbReference type="EMBL" id="CAH0533123.1"/>
    </source>
</evidence>
<dbReference type="GO" id="GO:0032259">
    <property type="term" value="P:methylation"/>
    <property type="evidence" value="ECO:0007669"/>
    <property type="project" value="UniProtKB-KW"/>
</dbReference>
<proteinExistence type="predicted"/>
<dbReference type="InterPro" id="IPR008854">
    <property type="entry name" value="TPMT"/>
</dbReference>
<dbReference type="Proteomes" id="UP000838672">
    <property type="component" value="Unassembled WGS sequence"/>
</dbReference>
<evidence type="ECO:0000256" key="1">
    <source>
        <dbReference type="ARBA" id="ARBA00022603"/>
    </source>
</evidence>
<name>A0ABM8ZSL3_9VIBR</name>
<evidence type="ECO:0000313" key="5">
    <source>
        <dbReference type="Proteomes" id="UP000838672"/>
    </source>
</evidence>
<comment type="caution">
    <text evidence="4">The sequence shown here is derived from an EMBL/GenBank/DDBJ whole genome shotgun (WGS) entry which is preliminary data.</text>
</comment>
<accession>A0ABM8ZSL3</accession>
<evidence type="ECO:0000256" key="2">
    <source>
        <dbReference type="ARBA" id="ARBA00022679"/>
    </source>
</evidence>
<dbReference type="EC" id="2.1.1.67" evidence="4"/>
<organism evidence="4 5">
    <name type="scientific">Vibrio stylophorae</name>
    <dbReference type="NCBI Taxonomy" id="659351"/>
    <lineage>
        <taxon>Bacteria</taxon>
        <taxon>Pseudomonadati</taxon>
        <taxon>Pseudomonadota</taxon>
        <taxon>Gammaproteobacteria</taxon>
        <taxon>Vibrionales</taxon>
        <taxon>Vibrionaceae</taxon>
        <taxon>Vibrio</taxon>
    </lineage>
</organism>
<dbReference type="PANTHER" id="PTHR10259">
    <property type="entry name" value="THIOPURINE S-METHYLTRANSFERASE"/>
    <property type="match status" value="1"/>
</dbReference>
<keyword evidence="5" id="KW-1185">Reference proteome</keyword>
<dbReference type="Pfam" id="PF05724">
    <property type="entry name" value="TPMT"/>
    <property type="match status" value="1"/>
</dbReference>
<dbReference type="InterPro" id="IPR029063">
    <property type="entry name" value="SAM-dependent_MTases_sf"/>
</dbReference>
<protein>
    <submittedName>
        <fullName evidence="4">Thiopurine S-methyltransferase</fullName>
        <ecNumber evidence="4">2.1.1.67</ecNumber>
    </submittedName>
</protein>